<protein>
    <submittedName>
        <fullName evidence="1">Uncharacterized protein</fullName>
    </submittedName>
</protein>
<dbReference type="EMBL" id="HACG01038643">
    <property type="protein sequence ID" value="CEK85508.1"/>
    <property type="molecule type" value="Transcribed_RNA"/>
</dbReference>
<evidence type="ECO:0000313" key="1">
    <source>
        <dbReference type="EMBL" id="CEK85508.1"/>
    </source>
</evidence>
<proteinExistence type="predicted"/>
<gene>
    <name evidence="1" type="primary">ORF148589</name>
</gene>
<reference evidence="1" key="1">
    <citation type="submission" date="2014-12" db="EMBL/GenBank/DDBJ databases">
        <title>Insight into the proteome of Arion vulgaris.</title>
        <authorList>
            <person name="Aradska J."/>
            <person name="Bulat T."/>
            <person name="Smidak R."/>
            <person name="Sarate P."/>
            <person name="Gangsoo J."/>
            <person name="Sialana F."/>
            <person name="Bilban M."/>
            <person name="Lubec G."/>
        </authorList>
    </citation>
    <scope>NUCLEOTIDE SEQUENCE</scope>
    <source>
        <tissue evidence="1">Skin</tissue>
    </source>
</reference>
<sequence>WVMWSTSHGHFTSTCFSWYPLQTGLRAGTVGKIFYADCKIEPTPRALKASPPTTALLLLSKLHILD</sequence>
<feature type="non-terminal residue" evidence="1">
    <location>
        <position position="1"/>
    </location>
</feature>
<name>A0A0B7AXL0_9EUPU</name>
<dbReference type="AlphaFoldDB" id="A0A0B7AXL0"/>
<organism evidence="1">
    <name type="scientific">Arion vulgaris</name>
    <dbReference type="NCBI Taxonomy" id="1028688"/>
    <lineage>
        <taxon>Eukaryota</taxon>
        <taxon>Metazoa</taxon>
        <taxon>Spiralia</taxon>
        <taxon>Lophotrochozoa</taxon>
        <taxon>Mollusca</taxon>
        <taxon>Gastropoda</taxon>
        <taxon>Heterobranchia</taxon>
        <taxon>Euthyneura</taxon>
        <taxon>Panpulmonata</taxon>
        <taxon>Eupulmonata</taxon>
        <taxon>Stylommatophora</taxon>
        <taxon>Helicina</taxon>
        <taxon>Arionoidea</taxon>
        <taxon>Arionidae</taxon>
        <taxon>Arion</taxon>
    </lineage>
</organism>
<accession>A0A0B7AXL0</accession>